<evidence type="ECO:0000256" key="1">
    <source>
        <dbReference type="ARBA" id="ARBA00022737"/>
    </source>
</evidence>
<dbReference type="Gene3D" id="1.25.40.20">
    <property type="entry name" value="Ankyrin repeat-containing domain"/>
    <property type="match status" value="1"/>
</dbReference>
<sequence>MRGTTTFSLSAILDSRDSPAAALPTAEEEEQFTDYNEDETYGEVSRIIGSRAAADNGRGMEYLIEWQDDHAPTWVPSDFIAKDVVADYETPWWTAAKKADAAALAQIIESSDGRDVDAVDENGRTALLFVSGLGSEQCVRILAEAGADVNRRDKSGGLTALHMAAGYVKPAVSKLLVEFGADPEIEDDRGKTPLSLATEILSVTPQLQFARRIGLDGVISVLDAAIYEFAEVEEVLDRTGKGENVEYLVKWRDGSDNEWVKGGVVSEDLVTDFEAGLEYAVAEGVLGVREGGDGRKEYLVKWSDIEEATWEPPENVDPDLIKVFDEMPQPNFAEQSSS</sequence>
<protein>
    <recommendedName>
        <fullName evidence="4">Chromo domain-containing protein</fullName>
    </recommendedName>
</protein>
<feature type="domain" description="Chromo" evidence="4">
    <location>
        <begin position="280"/>
        <end position="338"/>
    </location>
</feature>
<keyword evidence="1" id="KW-0677">Repeat</keyword>
<dbReference type="PANTHER" id="PTHR24171">
    <property type="entry name" value="ANKYRIN REPEAT DOMAIN-CONTAINING PROTEIN 39-RELATED"/>
    <property type="match status" value="1"/>
</dbReference>
<dbReference type="CDD" id="cd18628">
    <property type="entry name" value="CD3_cpSRP43_like"/>
    <property type="match status" value="1"/>
</dbReference>
<dbReference type="InterPro" id="IPR030300">
    <property type="entry name" value="CPSRP43_chromodomain_3"/>
</dbReference>
<dbReference type="SMART" id="SM00248">
    <property type="entry name" value="ANK"/>
    <property type="match status" value="3"/>
</dbReference>
<dbReference type="STRING" id="4155.A0A022QSH5"/>
<feature type="repeat" description="ANK" evidence="3">
    <location>
        <begin position="122"/>
        <end position="154"/>
    </location>
</feature>
<dbReference type="AlphaFoldDB" id="A0A022QSH5"/>
<dbReference type="PROSITE" id="PS50297">
    <property type="entry name" value="ANK_REP_REGION"/>
    <property type="match status" value="2"/>
</dbReference>
<evidence type="ECO:0000313" key="6">
    <source>
        <dbReference type="Proteomes" id="UP000030748"/>
    </source>
</evidence>
<dbReference type="SUPFAM" id="SSF54160">
    <property type="entry name" value="Chromo domain-like"/>
    <property type="match status" value="3"/>
</dbReference>
<dbReference type="Pfam" id="PF00385">
    <property type="entry name" value="Chromo"/>
    <property type="match status" value="1"/>
</dbReference>
<dbReference type="InterPro" id="IPR000953">
    <property type="entry name" value="Chromo/chromo_shadow_dom"/>
</dbReference>
<reference evidence="5 6" key="1">
    <citation type="journal article" date="2013" name="Proc. Natl. Acad. Sci. U.S.A.">
        <title>Fine-scale variation in meiotic recombination in Mimulus inferred from population shotgun sequencing.</title>
        <authorList>
            <person name="Hellsten U."/>
            <person name="Wright K.M."/>
            <person name="Jenkins J."/>
            <person name="Shu S."/>
            <person name="Yuan Y."/>
            <person name="Wessler S.R."/>
            <person name="Schmutz J."/>
            <person name="Willis J.H."/>
            <person name="Rokhsar D.S."/>
        </authorList>
    </citation>
    <scope>NUCLEOTIDE SEQUENCE [LARGE SCALE GENOMIC DNA]</scope>
    <source>
        <strain evidence="6">cv. DUN x IM62</strain>
    </source>
</reference>
<proteinExistence type="predicted"/>
<accession>A0A022QSH5</accession>
<dbReference type="PROSITE" id="PS50013">
    <property type="entry name" value="CHROMO_2"/>
    <property type="match status" value="2"/>
</dbReference>
<organism evidence="5 6">
    <name type="scientific">Erythranthe guttata</name>
    <name type="common">Yellow monkey flower</name>
    <name type="synonym">Mimulus guttatus</name>
    <dbReference type="NCBI Taxonomy" id="4155"/>
    <lineage>
        <taxon>Eukaryota</taxon>
        <taxon>Viridiplantae</taxon>
        <taxon>Streptophyta</taxon>
        <taxon>Embryophyta</taxon>
        <taxon>Tracheophyta</taxon>
        <taxon>Spermatophyta</taxon>
        <taxon>Magnoliopsida</taxon>
        <taxon>eudicotyledons</taxon>
        <taxon>Gunneridae</taxon>
        <taxon>Pentapetalae</taxon>
        <taxon>asterids</taxon>
        <taxon>lamiids</taxon>
        <taxon>Lamiales</taxon>
        <taxon>Phrymaceae</taxon>
        <taxon>Erythranthe</taxon>
    </lineage>
</organism>
<dbReference type="eggNOG" id="KOG0504">
    <property type="taxonomic scope" value="Eukaryota"/>
</dbReference>
<dbReference type="SMART" id="SM00298">
    <property type="entry name" value="CHROMO"/>
    <property type="match status" value="3"/>
</dbReference>
<feature type="repeat" description="ANK" evidence="3">
    <location>
        <begin position="156"/>
        <end position="188"/>
    </location>
</feature>
<evidence type="ECO:0000256" key="3">
    <source>
        <dbReference type="PROSITE-ProRule" id="PRU00023"/>
    </source>
</evidence>
<dbReference type="EMBL" id="KI631034">
    <property type="protein sequence ID" value="EYU30509.1"/>
    <property type="molecule type" value="Genomic_DNA"/>
</dbReference>
<dbReference type="InterPro" id="IPR002110">
    <property type="entry name" value="Ankyrin_rpt"/>
</dbReference>
<keyword evidence="2 3" id="KW-0040">ANK repeat</keyword>
<dbReference type="SUPFAM" id="SSF48403">
    <property type="entry name" value="Ankyrin repeat"/>
    <property type="match status" value="1"/>
</dbReference>
<dbReference type="InterPro" id="IPR023780">
    <property type="entry name" value="Chromo_domain"/>
</dbReference>
<gene>
    <name evidence="5" type="ORF">MIMGU_mgv1a009550mg</name>
</gene>
<evidence type="ECO:0000313" key="5">
    <source>
        <dbReference type="EMBL" id="EYU30509.1"/>
    </source>
</evidence>
<dbReference type="PROSITE" id="PS50088">
    <property type="entry name" value="ANK_REPEAT"/>
    <property type="match status" value="2"/>
</dbReference>
<evidence type="ECO:0000256" key="2">
    <source>
        <dbReference type="ARBA" id="ARBA00023043"/>
    </source>
</evidence>
<evidence type="ECO:0000259" key="4">
    <source>
        <dbReference type="PROSITE" id="PS50013"/>
    </source>
</evidence>
<dbReference type="InterPro" id="IPR036770">
    <property type="entry name" value="Ankyrin_rpt-contain_sf"/>
</dbReference>
<name>A0A022QSH5_ERYGU</name>
<dbReference type="InterPro" id="IPR016197">
    <property type="entry name" value="Chromo-like_dom_sf"/>
</dbReference>
<keyword evidence="6" id="KW-1185">Reference proteome</keyword>
<dbReference type="Pfam" id="PF13857">
    <property type="entry name" value="Ank_5"/>
    <property type="match status" value="1"/>
</dbReference>
<dbReference type="Gene3D" id="2.40.50.40">
    <property type="match status" value="3"/>
</dbReference>
<dbReference type="Proteomes" id="UP000030748">
    <property type="component" value="Unassembled WGS sequence"/>
</dbReference>
<dbReference type="PANTHER" id="PTHR24171:SF9">
    <property type="entry name" value="ANKYRIN REPEAT DOMAIN-CONTAINING PROTEIN 39"/>
    <property type="match status" value="1"/>
</dbReference>
<feature type="domain" description="Chromo" evidence="4">
    <location>
        <begin position="230"/>
        <end position="259"/>
    </location>
</feature>